<keyword evidence="4" id="KW-1185">Reference proteome</keyword>
<gene>
    <name evidence="2" type="ORF">Lbir_0073</name>
    <name evidence="3" type="ORF">NCTC12437_01909</name>
</gene>
<evidence type="ECO:0000313" key="2">
    <source>
        <dbReference type="EMBL" id="KTC76004.1"/>
    </source>
</evidence>
<organism evidence="3 5">
    <name type="scientific">Legionella birminghamensis</name>
    <dbReference type="NCBI Taxonomy" id="28083"/>
    <lineage>
        <taxon>Bacteria</taxon>
        <taxon>Pseudomonadati</taxon>
        <taxon>Pseudomonadota</taxon>
        <taxon>Gammaproteobacteria</taxon>
        <taxon>Legionellales</taxon>
        <taxon>Legionellaceae</taxon>
        <taxon>Legionella</taxon>
    </lineage>
</organism>
<protein>
    <submittedName>
        <fullName evidence="3">Uncharacterized protein</fullName>
    </submittedName>
</protein>
<dbReference type="OrthoDB" id="5653237at2"/>
<accession>A0A378IC41</accession>
<feature type="compositionally biased region" description="Low complexity" evidence="1">
    <location>
        <begin position="642"/>
        <end position="651"/>
    </location>
</feature>
<reference evidence="3 5" key="2">
    <citation type="submission" date="2018-06" db="EMBL/GenBank/DDBJ databases">
        <authorList>
            <consortium name="Pathogen Informatics"/>
            <person name="Doyle S."/>
        </authorList>
    </citation>
    <scope>NUCLEOTIDE SEQUENCE [LARGE SCALE GENOMIC DNA]</scope>
    <source>
        <strain evidence="3 5">NCTC12437</strain>
    </source>
</reference>
<dbReference type="RefSeq" id="WP_058522199.1">
    <property type="nucleotide sequence ID" value="NZ_CAAAHV010000032.1"/>
</dbReference>
<dbReference type="AlphaFoldDB" id="A0A378IC41"/>
<dbReference type="Proteomes" id="UP000054735">
    <property type="component" value="Unassembled WGS sequence"/>
</dbReference>
<evidence type="ECO:0000313" key="5">
    <source>
        <dbReference type="Proteomes" id="UP000255066"/>
    </source>
</evidence>
<evidence type="ECO:0000313" key="4">
    <source>
        <dbReference type="Proteomes" id="UP000054735"/>
    </source>
</evidence>
<evidence type="ECO:0000313" key="3">
    <source>
        <dbReference type="EMBL" id="STX32131.1"/>
    </source>
</evidence>
<reference evidence="2 4" key="1">
    <citation type="submission" date="2015-11" db="EMBL/GenBank/DDBJ databases">
        <title>Genomic analysis of 38 Legionella species identifies large and diverse effector repertoires.</title>
        <authorList>
            <person name="Burstein D."/>
            <person name="Amaro F."/>
            <person name="Zusman T."/>
            <person name="Lifshitz Z."/>
            <person name="Cohen O."/>
            <person name="Gilbert J.A."/>
            <person name="Pupko T."/>
            <person name="Shuman H.A."/>
            <person name="Segal G."/>
        </authorList>
    </citation>
    <scope>NUCLEOTIDE SEQUENCE [LARGE SCALE GENOMIC DNA]</scope>
    <source>
        <strain evidence="2 4">CDC#1407-AL-14</strain>
    </source>
</reference>
<feature type="region of interest" description="Disordered" evidence="1">
    <location>
        <begin position="630"/>
        <end position="651"/>
    </location>
</feature>
<dbReference type="EMBL" id="LNXT01000001">
    <property type="protein sequence ID" value="KTC76004.1"/>
    <property type="molecule type" value="Genomic_DNA"/>
</dbReference>
<evidence type="ECO:0000256" key="1">
    <source>
        <dbReference type="SAM" id="MobiDB-lite"/>
    </source>
</evidence>
<sequence length="674" mass="77318">MLTAQFLEQLISSYIKRPSDFHLHTCPVTQKIMEQESAFAYEYIRGITGLLADGLPLEANEEIRFLLEERWLFIKKTAWAYPRHPFLPINQLCLQIAEQIAGEDEAICQILMPGIRKIGRIPASTRALKENTEENGHFPVHKFILAKKEGVLLPLETMCTDAQEALNTRGSVFNIETPSIFKEFLTFLWVLGTSVDKIAEFTAPCVSRFEDLSNLIVNPDLLKALLLQIAPRADGFLDIVRLYPLLNVLTEEEQKKFINKPLLNKMISQIESLVSYERIKYAFKPALMSQVDTILMAKMRNEVHGLADLKALVQRFSGGGPILGLLREFKNNLDQYFDNDIEEALKFYTRLDSDCQDFLEGWLLEFCSQWITPDGFESHSWRISEVLKNKLLAKLSENTGSFADYLRLLDKWSRCPRLLPKLNAVNKERLKAWVTSEECLEQLIEKMPAGYKEDVILEFPQQVSSRSFLYRYLRLIPGDSQSGFLLAVNLKSIITTVLELEFVLALLNTKGKKAQILARFQAGDLKNCTPQRFAELQKSFTVNNQDIIEDITELKLRCQYRGDSPWGLEQLDILKRNLLDSDSRIASIALIRELYEQINQRHSCYCYNRFTFRGLEKILARESARISYDSDQPAADNGVSPNRNTFWETNNNNRPSISSVFSQLLSPSTEYTPS</sequence>
<dbReference type="EMBL" id="UGNW01000001">
    <property type="protein sequence ID" value="STX32131.1"/>
    <property type="molecule type" value="Genomic_DNA"/>
</dbReference>
<dbReference type="Proteomes" id="UP000255066">
    <property type="component" value="Unassembled WGS sequence"/>
</dbReference>
<proteinExistence type="predicted"/>
<name>A0A378IC41_9GAMM</name>